<accession>A0A7C8GX34</accession>
<dbReference type="RefSeq" id="WP_153400828.1">
    <property type="nucleotide sequence ID" value="NZ_ML762424.1"/>
</dbReference>
<proteinExistence type="predicted"/>
<dbReference type="SUPFAM" id="SSF103190">
    <property type="entry name" value="Sensory domain-like"/>
    <property type="match status" value="1"/>
</dbReference>
<dbReference type="PROSITE" id="PS50883">
    <property type="entry name" value="EAL"/>
    <property type="match status" value="1"/>
</dbReference>
<dbReference type="SUPFAM" id="SSF141868">
    <property type="entry name" value="EAL domain-like"/>
    <property type="match status" value="1"/>
</dbReference>
<dbReference type="Proteomes" id="UP000480246">
    <property type="component" value="Unassembled WGS sequence"/>
</dbReference>
<dbReference type="PANTHER" id="PTHR33121">
    <property type="entry name" value="CYCLIC DI-GMP PHOSPHODIESTERASE PDEF"/>
    <property type="match status" value="1"/>
</dbReference>
<dbReference type="InterPro" id="IPR029151">
    <property type="entry name" value="Sensor-like_sf"/>
</dbReference>
<dbReference type="EMBL" id="WEID01000004">
    <property type="protein sequence ID" value="KAB8139321.1"/>
    <property type="molecule type" value="Genomic_DNA"/>
</dbReference>
<organism evidence="2 3">
    <name type="scientific">Gracilibacillus oryzae</name>
    <dbReference type="NCBI Taxonomy" id="1672701"/>
    <lineage>
        <taxon>Bacteria</taxon>
        <taxon>Bacillati</taxon>
        <taxon>Bacillota</taxon>
        <taxon>Bacilli</taxon>
        <taxon>Bacillales</taxon>
        <taxon>Bacillaceae</taxon>
        <taxon>Gracilibacillus</taxon>
    </lineage>
</organism>
<dbReference type="Pfam" id="PF10388">
    <property type="entry name" value="YkuI_C"/>
    <property type="match status" value="1"/>
</dbReference>
<dbReference type="SMART" id="SM00052">
    <property type="entry name" value="EAL"/>
    <property type="match status" value="1"/>
</dbReference>
<dbReference type="OrthoDB" id="1673646at2"/>
<sequence>MDPLEIMLDLEKAKPLYQAIFSADSHEVTGYQVLGYMETDNGMKSLRNFFRDDNVPEDFKVEMDRHLHKQALDEFIKEDVQTYIYLIVHQDYLTSTGENDFIQEMLSYEEKGLNLSQLVIEIVEQDRIDEINALANSIKYLKTFGVKVAINVALKGSNNLDRISMLEPDIIKINLASLQTQSFMDNYQNVIYSLSLLARKVGAELLFDGIDSNYQFHYAWRKNGRYYQGEFFSGAKNHFVENTLWKEKFRKDIGQFISIERSHLTSRYQLTSSLNNQFRDLLIQSKKNKTLDERIEMMAKELQTICFRMYVTDGEGFQKTANVELTEGQWQIDEAVKGKNWSWRPYFIENVIRMNEEKNGILSDLYSDIETGEMIRTFSYPMEQDLFLFMDISQMYIDDNPYLLW</sequence>
<comment type="caution">
    <text evidence="2">The sequence shown here is derived from an EMBL/GenBank/DDBJ whole genome shotgun (WGS) entry which is preliminary data.</text>
</comment>
<dbReference type="PANTHER" id="PTHR33121:SF82">
    <property type="entry name" value="SIGNAL TRANSDUCTION PROTEIN CONTAINING A EAL DOMAIN"/>
    <property type="match status" value="1"/>
</dbReference>
<gene>
    <name evidence="2" type="ORF">F9U64_00575</name>
</gene>
<dbReference type="Gene3D" id="3.20.20.450">
    <property type="entry name" value="EAL domain"/>
    <property type="match status" value="1"/>
</dbReference>
<feature type="domain" description="EAL" evidence="1">
    <location>
        <begin position="1"/>
        <end position="249"/>
    </location>
</feature>
<evidence type="ECO:0000313" key="2">
    <source>
        <dbReference type="EMBL" id="KAB8139321.1"/>
    </source>
</evidence>
<dbReference type="InterPro" id="IPR035919">
    <property type="entry name" value="EAL_sf"/>
</dbReference>
<dbReference type="InterPro" id="IPR001633">
    <property type="entry name" value="EAL_dom"/>
</dbReference>
<dbReference type="Gene3D" id="3.30.450.20">
    <property type="entry name" value="PAS domain"/>
    <property type="match status" value="1"/>
</dbReference>
<dbReference type="InterPro" id="IPR050706">
    <property type="entry name" value="Cyclic-di-GMP_PDE-like"/>
</dbReference>
<dbReference type="Pfam" id="PF00563">
    <property type="entry name" value="EAL"/>
    <property type="match status" value="1"/>
</dbReference>
<reference evidence="2 3" key="1">
    <citation type="submission" date="2019-10" db="EMBL/GenBank/DDBJ databases">
        <title>Gracilibacillus sp. nov. isolated from rice seeds.</title>
        <authorList>
            <person name="He S."/>
        </authorList>
    </citation>
    <scope>NUCLEOTIDE SEQUENCE [LARGE SCALE GENOMIC DNA]</scope>
    <source>
        <strain evidence="2 3">TD8</strain>
    </source>
</reference>
<keyword evidence="3" id="KW-1185">Reference proteome</keyword>
<dbReference type="AlphaFoldDB" id="A0A7C8GX34"/>
<evidence type="ECO:0000259" key="1">
    <source>
        <dbReference type="PROSITE" id="PS50883"/>
    </source>
</evidence>
<evidence type="ECO:0000313" key="3">
    <source>
        <dbReference type="Proteomes" id="UP000480246"/>
    </source>
</evidence>
<dbReference type="InterPro" id="IPR018842">
    <property type="entry name" value="YkuI_C"/>
</dbReference>
<protein>
    <submittedName>
        <fullName evidence="2">EAL domain-containing protein</fullName>
    </submittedName>
</protein>
<dbReference type="GO" id="GO:0071111">
    <property type="term" value="F:cyclic-guanylate-specific phosphodiesterase activity"/>
    <property type="evidence" value="ECO:0007669"/>
    <property type="project" value="InterPro"/>
</dbReference>
<name>A0A7C8GX34_9BACI</name>